<evidence type="ECO:0000313" key="4">
    <source>
        <dbReference type="Proteomes" id="UP001301769"/>
    </source>
</evidence>
<gene>
    <name evidence="3" type="ORF">QBC37DRAFT_54736</name>
</gene>
<evidence type="ECO:0000313" key="3">
    <source>
        <dbReference type="EMBL" id="KAK4209338.1"/>
    </source>
</evidence>
<dbReference type="AlphaFoldDB" id="A0AAN6XZ92"/>
<dbReference type="Proteomes" id="UP001301769">
    <property type="component" value="Unassembled WGS sequence"/>
</dbReference>
<feature type="compositionally biased region" description="Basic residues" evidence="1">
    <location>
        <begin position="210"/>
        <end position="219"/>
    </location>
</feature>
<evidence type="ECO:0000256" key="1">
    <source>
        <dbReference type="SAM" id="MobiDB-lite"/>
    </source>
</evidence>
<organism evidence="3 4">
    <name type="scientific">Rhypophila decipiens</name>
    <dbReference type="NCBI Taxonomy" id="261697"/>
    <lineage>
        <taxon>Eukaryota</taxon>
        <taxon>Fungi</taxon>
        <taxon>Dikarya</taxon>
        <taxon>Ascomycota</taxon>
        <taxon>Pezizomycotina</taxon>
        <taxon>Sordariomycetes</taxon>
        <taxon>Sordariomycetidae</taxon>
        <taxon>Sordariales</taxon>
        <taxon>Naviculisporaceae</taxon>
        <taxon>Rhypophila</taxon>
    </lineage>
</organism>
<name>A0AAN6XZ92_9PEZI</name>
<feature type="region of interest" description="Disordered" evidence="1">
    <location>
        <begin position="188"/>
        <end position="228"/>
    </location>
</feature>
<proteinExistence type="predicted"/>
<reference evidence="3" key="1">
    <citation type="journal article" date="2023" name="Mol. Phylogenet. Evol.">
        <title>Genome-scale phylogeny and comparative genomics of the fungal order Sordariales.</title>
        <authorList>
            <person name="Hensen N."/>
            <person name="Bonometti L."/>
            <person name="Westerberg I."/>
            <person name="Brannstrom I.O."/>
            <person name="Guillou S."/>
            <person name="Cros-Aarteil S."/>
            <person name="Calhoun S."/>
            <person name="Haridas S."/>
            <person name="Kuo A."/>
            <person name="Mondo S."/>
            <person name="Pangilinan J."/>
            <person name="Riley R."/>
            <person name="LaButti K."/>
            <person name="Andreopoulos B."/>
            <person name="Lipzen A."/>
            <person name="Chen C."/>
            <person name="Yan M."/>
            <person name="Daum C."/>
            <person name="Ng V."/>
            <person name="Clum A."/>
            <person name="Steindorff A."/>
            <person name="Ohm R.A."/>
            <person name="Martin F."/>
            <person name="Silar P."/>
            <person name="Natvig D.O."/>
            <person name="Lalanne C."/>
            <person name="Gautier V."/>
            <person name="Ament-Velasquez S.L."/>
            <person name="Kruys A."/>
            <person name="Hutchinson M.I."/>
            <person name="Powell A.J."/>
            <person name="Barry K."/>
            <person name="Miller A.N."/>
            <person name="Grigoriev I.V."/>
            <person name="Debuchy R."/>
            <person name="Gladieux P."/>
            <person name="Hiltunen Thoren M."/>
            <person name="Johannesson H."/>
        </authorList>
    </citation>
    <scope>NUCLEOTIDE SEQUENCE</scope>
    <source>
        <strain evidence="3">PSN293</strain>
    </source>
</reference>
<dbReference type="EMBL" id="MU858208">
    <property type="protein sequence ID" value="KAK4209338.1"/>
    <property type="molecule type" value="Genomic_DNA"/>
</dbReference>
<feature type="chain" id="PRO_5042822531" evidence="2">
    <location>
        <begin position="24"/>
        <end position="228"/>
    </location>
</feature>
<protein>
    <submittedName>
        <fullName evidence="3">Uncharacterized protein</fullName>
    </submittedName>
</protein>
<sequence length="228" mass="25407">MGLISSLTLVASACSVFLFPVSSTAIAIINGDVNTTTTTLEARGTAIWPFDKGPDAKLYCGPHYVDASHAVEYAFGDLIRQCRQNSEIKKQDKVALIGKYATAVAYVCSYDRKGTTCNEEELKNALAHIQRVCRNNEGGHVLQVGEVHLKGFKRAYGFTNDLDSIKPCEKKKGHWGLAHDVDITVPPKKSKTYEEEYDEEYENPKPSSAKPKKNKKKKKVVYEEEDEE</sequence>
<keyword evidence="4" id="KW-1185">Reference proteome</keyword>
<evidence type="ECO:0000256" key="2">
    <source>
        <dbReference type="SAM" id="SignalP"/>
    </source>
</evidence>
<reference evidence="3" key="2">
    <citation type="submission" date="2023-05" db="EMBL/GenBank/DDBJ databases">
        <authorList>
            <consortium name="Lawrence Berkeley National Laboratory"/>
            <person name="Steindorff A."/>
            <person name="Hensen N."/>
            <person name="Bonometti L."/>
            <person name="Westerberg I."/>
            <person name="Brannstrom I.O."/>
            <person name="Guillou S."/>
            <person name="Cros-Aarteil S."/>
            <person name="Calhoun S."/>
            <person name="Haridas S."/>
            <person name="Kuo A."/>
            <person name="Mondo S."/>
            <person name="Pangilinan J."/>
            <person name="Riley R."/>
            <person name="Labutti K."/>
            <person name="Andreopoulos B."/>
            <person name="Lipzen A."/>
            <person name="Chen C."/>
            <person name="Yanf M."/>
            <person name="Daum C."/>
            <person name="Ng V."/>
            <person name="Clum A."/>
            <person name="Ohm R."/>
            <person name="Martin F."/>
            <person name="Silar P."/>
            <person name="Natvig D."/>
            <person name="Lalanne C."/>
            <person name="Gautier V."/>
            <person name="Ament-Velasquez S.L."/>
            <person name="Kruys A."/>
            <person name="Hutchinson M.I."/>
            <person name="Powell A.J."/>
            <person name="Barry K."/>
            <person name="Miller A.N."/>
            <person name="Grigoriev I.V."/>
            <person name="Debuchy R."/>
            <person name="Gladieux P."/>
            <person name="Thoren M.H."/>
            <person name="Johannesson H."/>
        </authorList>
    </citation>
    <scope>NUCLEOTIDE SEQUENCE</scope>
    <source>
        <strain evidence="3">PSN293</strain>
    </source>
</reference>
<accession>A0AAN6XZ92</accession>
<comment type="caution">
    <text evidence="3">The sequence shown here is derived from an EMBL/GenBank/DDBJ whole genome shotgun (WGS) entry which is preliminary data.</text>
</comment>
<feature type="signal peptide" evidence="2">
    <location>
        <begin position="1"/>
        <end position="23"/>
    </location>
</feature>
<keyword evidence="2" id="KW-0732">Signal</keyword>